<dbReference type="KEGG" id="slr:L21SP2_2754"/>
<organism evidence="5 6">
    <name type="scientific">Salinispira pacifica</name>
    <dbReference type="NCBI Taxonomy" id="1307761"/>
    <lineage>
        <taxon>Bacteria</taxon>
        <taxon>Pseudomonadati</taxon>
        <taxon>Spirochaetota</taxon>
        <taxon>Spirochaetia</taxon>
        <taxon>Spirochaetales</taxon>
        <taxon>Spirochaetaceae</taxon>
        <taxon>Salinispira</taxon>
    </lineage>
</organism>
<proteinExistence type="predicted"/>
<dbReference type="PANTHER" id="PTHR42756:SF1">
    <property type="entry name" value="TRANSCRIPTIONAL REPRESSOR OF EMRAB OPERON"/>
    <property type="match status" value="1"/>
</dbReference>
<dbReference type="GO" id="GO:0003700">
    <property type="term" value="F:DNA-binding transcription factor activity"/>
    <property type="evidence" value="ECO:0007669"/>
    <property type="project" value="InterPro"/>
</dbReference>
<dbReference type="GO" id="GO:0003677">
    <property type="term" value="F:DNA binding"/>
    <property type="evidence" value="ECO:0007669"/>
    <property type="project" value="UniProtKB-KW"/>
</dbReference>
<dbReference type="Gene3D" id="1.10.10.10">
    <property type="entry name" value="Winged helix-like DNA-binding domain superfamily/Winged helix DNA-binding domain"/>
    <property type="match status" value="1"/>
</dbReference>
<evidence type="ECO:0000256" key="2">
    <source>
        <dbReference type="ARBA" id="ARBA00023125"/>
    </source>
</evidence>
<dbReference type="InterPro" id="IPR000835">
    <property type="entry name" value="HTH_MarR-typ"/>
</dbReference>
<dbReference type="OrthoDB" id="5521015at2"/>
<dbReference type="SUPFAM" id="SSF46785">
    <property type="entry name" value="Winged helix' DNA-binding domain"/>
    <property type="match status" value="1"/>
</dbReference>
<dbReference type="Proteomes" id="UP000018680">
    <property type="component" value="Chromosome"/>
</dbReference>
<reference evidence="5 6" key="1">
    <citation type="journal article" date="2015" name="Stand. Genomic Sci.">
        <title>Complete genome sequence and description of Salinispira pacifica gen. nov., sp. nov., a novel spirochaete isolated form a hypersaline microbial mat.</title>
        <authorList>
            <person name="Ben Hania W."/>
            <person name="Joseph M."/>
            <person name="Schumann P."/>
            <person name="Bunk B."/>
            <person name="Fiebig A."/>
            <person name="Sproer C."/>
            <person name="Klenk H.P."/>
            <person name="Fardeau M.L."/>
            <person name="Spring S."/>
        </authorList>
    </citation>
    <scope>NUCLEOTIDE SEQUENCE [LARGE SCALE GENOMIC DNA]</scope>
    <source>
        <strain evidence="5 6">L21-RPul-D2</strain>
    </source>
</reference>
<sequence>MEEPQQQFSRILTEFFDRMSSWEQGLVEGSGISLPQMHVLETLGNHRKLRMKELAEKLGVTTGTLTVMVQRLLQKDLIRRIRDEEDRRSSFIDLSPLGEEIYKRHHSLHDELIGELVIRLGDRESEHFFASMEKVIEVL</sequence>
<dbReference type="SMART" id="SM00347">
    <property type="entry name" value="HTH_MARR"/>
    <property type="match status" value="1"/>
</dbReference>
<dbReference type="STRING" id="1307761.L21SP2_2754"/>
<dbReference type="RefSeq" id="WP_024269002.1">
    <property type="nucleotide sequence ID" value="NC_023035.1"/>
</dbReference>
<dbReference type="PROSITE" id="PS50995">
    <property type="entry name" value="HTH_MARR_2"/>
    <property type="match status" value="1"/>
</dbReference>
<evidence type="ECO:0000259" key="4">
    <source>
        <dbReference type="PROSITE" id="PS50995"/>
    </source>
</evidence>
<dbReference type="InterPro" id="IPR036390">
    <property type="entry name" value="WH_DNA-bd_sf"/>
</dbReference>
<dbReference type="AlphaFoldDB" id="V5WKN7"/>
<dbReference type="InterPro" id="IPR036388">
    <property type="entry name" value="WH-like_DNA-bd_sf"/>
</dbReference>
<accession>V5WKN7</accession>
<dbReference type="Pfam" id="PF01047">
    <property type="entry name" value="MarR"/>
    <property type="match status" value="1"/>
</dbReference>
<keyword evidence="3" id="KW-0804">Transcription</keyword>
<keyword evidence="2" id="KW-0238">DNA-binding</keyword>
<dbReference type="eggNOG" id="COG1846">
    <property type="taxonomic scope" value="Bacteria"/>
</dbReference>
<keyword evidence="1" id="KW-0805">Transcription regulation</keyword>
<feature type="domain" description="HTH marR-type" evidence="4">
    <location>
        <begin position="1"/>
        <end position="137"/>
    </location>
</feature>
<dbReference type="PRINTS" id="PR00598">
    <property type="entry name" value="HTHMARR"/>
</dbReference>
<evidence type="ECO:0000256" key="3">
    <source>
        <dbReference type="ARBA" id="ARBA00023163"/>
    </source>
</evidence>
<gene>
    <name evidence="5" type="ORF">L21SP2_2754</name>
</gene>
<name>V5WKN7_9SPIO</name>
<evidence type="ECO:0000256" key="1">
    <source>
        <dbReference type="ARBA" id="ARBA00023015"/>
    </source>
</evidence>
<dbReference type="HOGENOM" id="CLU_083287_11_1_12"/>
<dbReference type="PATRIC" id="fig|1307761.3.peg.2744"/>
<evidence type="ECO:0000313" key="5">
    <source>
        <dbReference type="EMBL" id="AHC16104.1"/>
    </source>
</evidence>
<dbReference type="PANTHER" id="PTHR42756">
    <property type="entry name" value="TRANSCRIPTIONAL REGULATOR, MARR"/>
    <property type="match status" value="1"/>
</dbReference>
<protein>
    <submittedName>
        <fullName evidence="5">Transcriptional regulator, MarR family</fullName>
    </submittedName>
</protein>
<dbReference type="EMBL" id="CP006939">
    <property type="protein sequence ID" value="AHC16104.1"/>
    <property type="molecule type" value="Genomic_DNA"/>
</dbReference>
<evidence type="ECO:0000313" key="6">
    <source>
        <dbReference type="Proteomes" id="UP000018680"/>
    </source>
</evidence>
<keyword evidence="6" id="KW-1185">Reference proteome</keyword>